<evidence type="ECO:0000313" key="1">
    <source>
        <dbReference type="EMBL" id="SHM77013.1"/>
    </source>
</evidence>
<reference evidence="2" key="1">
    <citation type="submission" date="2016-11" db="EMBL/GenBank/DDBJ databases">
        <authorList>
            <person name="Varghese N."/>
            <person name="Submissions S."/>
        </authorList>
    </citation>
    <scope>NUCLEOTIDE SEQUENCE [LARGE SCALE GENOMIC DNA]</scope>
    <source>
        <strain evidence="2">DSM 1811</strain>
    </source>
</reference>
<accession>A0A1M7LG03</accession>
<evidence type="ECO:0008006" key="3">
    <source>
        <dbReference type="Google" id="ProtNLM"/>
    </source>
</evidence>
<dbReference type="STRING" id="29534.SAMN05444366_4104"/>
<organism evidence="1 2">
    <name type="scientific">Flavobacterium saccharophilum</name>
    <dbReference type="NCBI Taxonomy" id="29534"/>
    <lineage>
        <taxon>Bacteria</taxon>
        <taxon>Pseudomonadati</taxon>
        <taxon>Bacteroidota</taxon>
        <taxon>Flavobacteriia</taxon>
        <taxon>Flavobacteriales</taxon>
        <taxon>Flavobacteriaceae</taxon>
        <taxon>Flavobacterium</taxon>
    </lineage>
</organism>
<evidence type="ECO:0000313" key="2">
    <source>
        <dbReference type="Proteomes" id="UP000184121"/>
    </source>
</evidence>
<gene>
    <name evidence="1" type="ORF">SAMN05444366_4104</name>
</gene>
<dbReference type="RefSeq" id="WP_072975326.1">
    <property type="nucleotide sequence ID" value="NZ_FRBY01000006.1"/>
</dbReference>
<dbReference type="EMBL" id="FRBY01000006">
    <property type="protein sequence ID" value="SHM77013.1"/>
    <property type="molecule type" value="Genomic_DNA"/>
</dbReference>
<dbReference type="OrthoDB" id="1431099at2"/>
<sequence>MKNSLRVLVLCLFCQISFGQNSTRKSLHGQVTNKSLAIESGYVMNINANVRTFIGSGGLFDIMAKPKDTLLFTGMAFQSKKIVLTESDCAQILFTIPLDLVNNQLKEVLVHKDLQDKTLAGSSQKIVDMQFEDDQQSTAKNTVMYSDQTIKYGTDFVRIFKDVKKLLRKNDDVQEEVISDIAFTAYAKDNFTPDFFNKTLNLKDDEIELFLMYCSNDPESKRYLKPDDKFQLIDFMINKNKDFKNITVSKNEK</sequence>
<name>A0A1M7LG03_9FLAO</name>
<dbReference type="AlphaFoldDB" id="A0A1M7LG03"/>
<proteinExistence type="predicted"/>
<protein>
    <recommendedName>
        <fullName evidence="3">CarboxypepD_reg-like domain-containing protein</fullName>
    </recommendedName>
</protein>
<dbReference type="Proteomes" id="UP000184121">
    <property type="component" value="Unassembled WGS sequence"/>
</dbReference>
<keyword evidence="2" id="KW-1185">Reference proteome</keyword>